<dbReference type="EMBL" id="MT143351">
    <property type="protein sequence ID" value="QJA95870.1"/>
    <property type="molecule type" value="Genomic_DNA"/>
</dbReference>
<evidence type="ECO:0000313" key="2">
    <source>
        <dbReference type="EMBL" id="QJA95870.1"/>
    </source>
</evidence>
<name>A0A6M3LLS9_9ZZZZ</name>
<gene>
    <name evidence="1" type="ORF">MM415A05489_0007</name>
    <name evidence="2" type="ORF">MM415B05108_0007</name>
</gene>
<dbReference type="EMBL" id="MT141658">
    <property type="protein sequence ID" value="QJA68889.1"/>
    <property type="molecule type" value="Genomic_DNA"/>
</dbReference>
<evidence type="ECO:0000313" key="1">
    <source>
        <dbReference type="EMBL" id="QJA68889.1"/>
    </source>
</evidence>
<organism evidence="2">
    <name type="scientific">viral metagenome</name>
    <dbReference type="NCBI Taxonomy" id="1070528"/>
    <lineage>
        <taxon>unclassified sequences</taxon>
        <taxon>metagenomes</taxon>
        <taxon>organismal metagenomes</taxon>
    </lineage>
</organism>
<sequence length="73" mass="8551">MTKAMQRREAICREYNKLNKMGIAIGQVYEMLTCMNWGAEEEKVYLGITTIRTYLYTNKNRVKGGLRRKKGTK</sequence>
<reference evidence="2" key="1">
    <citation type="submission" date="2020-03" db="EMBL/GenBank/DDBJ databases">
        <title>The deep terrestrial virosphere.</title>
        <authorList>
            <person name="Holmfeldt K."/>
            <person name="Nilsson E."/>
            <person name="Simone D."/>
            <person name="Lopez-Fernandez M."/>
            <person name="Wu X."/>
            <person name="de Brujin I."/>
            <person name="Lundin D."/>
            <person name="Andersson A."/>
            <person name="Bertilsson S."/>
            <person name="Dopson M."/>
        </authorList>
    </citation>
    <scope>NUCLEOTIDE SEQUENCE</scope>
    <source>
        <strain evidence="1">MM415A05489</strain>
        <strain evidence="2">MM415B05108</strain>
    </source>
</reference>
<protein>
    <submittedName>
        <fullName evidence="2">Uncharacterized protein</fullName>
    </submittedName>
</protein>
<accession>A0A6M3LLS9</accession>
<dbReference type="AlphaFoldDB" id="A0A6M3LLS9"/>
<proteinExistence type="predicted"/>